<feature type="transmembrane region" description="Helical" evidence="1">
    <location>
        <begin position="327"/>
        <end position="348"/>
    </location>
</feature>
<gene>
    <name evidence="2" type="ORF">ACFFGH_32200</name>
</gene>
<keyword evidence="1" id="KW-0472">Membrane</keyword>
<feature type="transmembrane region" description="Helical" evidence="1">
    <location>
        <begin position="255"/>
        <end position="274"/>
    </location>
</feature>
<feature type="transmembrane region" description="Helical" evidence="1">
    <location>
        <begin position="58"/>
        <end position="79"/>
    </location>
</feature>
<proteinExistence type="predicted"/>
<dbReference type="Proteomes" id="UP001589896">
    <property type="component" value="Unassembled WGS sequence"/>
</dbReference>
<keyword evidence="3" id="KW-1185">Reference proteome</keyword>
<name>A0ABV6RZW9_9GAMM</name>
<feature type="transmembrane region" description="Helical" evidence="1">
    <location>
        <begin position="32"/>
        <end position="52"/>
    </location>
</feature>
<feature type="transmembrane region" description="Helical" evidence="1">
    <location>
        <begin position="157"/>
        <end position="178"/>
    </location>
</feature>
<evidence type="ECO:0000313" key="2">
    <source>
        <dbReference type="EMBL" id="MFC0682517.1"/>
    </source>
</evidence>
<evidence type="ECO:0000313" key="3">
    <source>
        <dbReference type="Proteomes" id="UP001589896"/>
    </source>
</evidence>
<dbReference type="PANTHER" id="PTHR36840:SF1">
    <property type="entry name" value="BLL5714 PROTEIN"/>
    <property type="match status" value="1"/>
</dbReference>
<feature type="transmembrane region" description="Helical" evidence="1">
    <location>
        <begin position="382"/>
        <end position="401"/>
    </location>
</feature>
<reference evidence="2 3" key="1">
    <citation type="submission" date="2024-09" db="EMBL/GenBank/DDBJ databases">
        <authorList>
            <person name="Sun Q."/>
            <person name="Mori K."/>
        </authorList>
    </citation>
    <scope>NUCLEOTIDE SEQUENCE [LARGE SCALE GENOMIC DNA]</scope>
    <source>
        <strain evidence="2 3">KCTC 23076</strain>
    </source>
</reference>
<feature type="transmembrane region" description="Helical" evidence="1">
    <location>
        <begin position="295"/>
        <end position="315"/>
    </location>
</feature>
<feature type="transmembrane region" description="Helical" evidence="1">
    <location>
        <begin position="91"/>
        <end position="108"/>
    </location>
</feature>
<dbReference type="InterPro" id="IPR010640">
    <property type="entry name" value="Low_temperature_requirement_A"/>
</dbReference>
<evidence type="ECO:0000256" key="1">
    <source>
        <dbReference type="SAM" id="Phobius"/>
    </source>
</evidence>
<dbReference type="RefSeq" id="WP_386676605.1">
    <property type="nucleotide sequence ID" value="NZ_JBHLTG010000014.1"/>
</dbReference>
<dbReference type="Pfam" id="PF06772">
    <property type="entry name" value="LtrA"/>
    <property type="match status" value="1"/>
</dbReference>
<dbReference type="EMBL" id="JBHLTG010000014">
    <property type="protein sequence ID" value="MFC0682517.1"/>
    <property type="molecule type" value="Genomic_DNA"/>
</dbReference>
<keyword evidence="1" id="KW-0812">Transmembrane</keyword>
<protein>
    <submittedName>
        <fullName evidence="2">Low temperature requirement protein A</fullName>
    </submittedName>
</protein>
<organism evidence="2 3">
    <name type="scientific">Lysobacter korlensis</name>
    <dbReference type="NCBI Taxonomy" id="553636"/>
    <lineage>
        <taxon>Bacteria</taxon>
        <taxon>Pseudomonadati</taxon>
        <taxon>Pseudomonadota</taxon>
        <taxon>Gammaproteobacteria</taxon>
        <taxon>Lysobacterales</taxon>
        <taxon>Lysobacteraceae</taxon>
        <taxon>Lysobacter</taxon>
    </lineage>
</organism>
<keyword evidence="1" id="KW-1133">Transmembrane helix</keyword>
<feature type="transmembrane region" description="Helical" evidence="1">
    <location>
        <begin position="355"/>
        <end position="376"/>
    </location>
</feature>
<feature type="transmembrane region" description="Helical" evidence="1">
    <location>
        <begin position="128"/>
        <end position="145"/>
    </location>
</feature>
<sequence>MTTLGPRLNHSMTRMTGRDPDERHRGATPLELFFDLVFVVAFGAVADELAHYLADGHVVSAVLSFAFMVFAVSWAWINYSWFASAFDTDDWFFRVATMVQMVGVLVLALGTPDVFASIDEGGALDNRVVVAGYVIMRLGMVALWLRAAAQAPQHRRAALTFASTIGLAQVGWVLVAVLSLPLPATVALVLPLYLLELSGPVIANRRTGGIPWHPHHIAERYGLLVIITLGEVVIGTITTISAVVHQQGWTVDAAVLAVAGTALAFGLWWVYFITPSGRVLSVRRERAFVWGYGHILVFAAIVATGAGLHVAAYALEGEAHIDEVGVVLTIAVPVLVLTVADIALYSLLFRRFDLFHVPLVVAAMIVLIASILASAAGVSMTVSLSLIVLAPLIVIVGFETVGHRHQADALDDLAGR</sequence>
<dbReference type="PANTHER" id="PTHR36840">
    <property type="entry name" value="BLL5714 PROTEIN"/>
    <property type="match status" value="1"/>
</dbReference>
<comment type="caution">
    <text evidence="2">The sequence shown here is derived from an EMBL/GenBank/DDBJ whole genome shotgun (WGS) entry which is preliminary data.</text>
</comment>
<accession>A0ABV6RZW9</accession>
<feature type="transmembrane region" description="Helical" evidence="1">
    <location>
        <begin position="184"/>
        <end position="203"/>
    </location>
</feature>
<feature type="transmembrane region" description="Helical" evidence="1">
    <location>
        <begin position="223"/>
        <end position="243"/>
    </location>
</feature>